<accession>A0AB39A6W1</accession>
<organism evidence="7">
    <name type="scientific">Jaminaea pallidilutea</name>
    <dbReference type="NCBI Taxonomy" id="2878321"/>
    <lineage>
        <taxon>Eukaryota</taxon>
        <taxon>Fungi</taxon>
        <taxon>Dikarya</taxon>
        <taxon>Basidiomycota</taxon>
        <taxon>Ustilaginomycotina</taxon>
        <taxon>Exobasidiomycetes</taxon>
        <taxon>Microstromatales</taxon>
        <taxon>Microstromatales incertae sedis</taxon>
        <taxon>Jaminaea</taxon>
    </lineage>
</organism>
<dbReference type="GO" id="GO:0005739">
    <property type="term" value="C:mitochondrion"/>
    <property type="evidence" value="ECO:0007669"/>
    <property type="project" value="UniProtKB-SubCell"/>
</dbReference>
<dbReference type="GO" id="GO:0005840">
    <property type="term" value="C:ribosome"/>
    <property type="evidence" value="ECO:0007669"/>
    <property type="project" value="UniProtKB-KW"/>
</dbReference>
<geneLocation type="mitochondrion" evidence="7"/>
<dbReference type="InterPro" id="IPR007980">
    <property type="entry name" value="Ribosomal_uS3m_fun"/>
</dbReference>
<evidence type="ECO:0000256" key="1">
    <source>
        <dbReference type="ARBA" id="ARBA00004173"/>
    </source>
</evidence>
<name>A0AB39A6W1_9BASI</name>
<evidence type="ECO:0000313" key="7">
    <source>
        <dbReference type="EMBL" id="XDF86526.1"/>
    </source>
</evidence>
<dbReference type="GO" id="GO:0003735">
    <property type="term" value="F:structural constituent of ribosome"/>
    <property type="evidence" value="ECO:0007669"/>
    <property type="project" value="InterPro"/>
</dbReference>
<protein>
    <recommendedName>
        <fullName evidence="6">Small ribosomal subunit protein uS3m</fullName>
    </recommendedName>
</protein>
<evidence type="ECO:0000256" key="4">
    <source>
        <dbReference type="ARBA" id="ARBA00023128"/>
    </source>
</evidence>
<keyword evidence="4 7" id="KW-0496">Mitochondrion</keyword>
<dbReference type="AlphaFoldDB" id="A0AB39A6W1"/>
<dbReference type="EMBL" id="PP995848">
    <property type="protein sequence ID" value="XDF86526.1"/>
    <property type="molecule type" value="Genomic_DNA"/>
</dbReference>
<keyword evidence="5" id="KW-0687">Ribonucleoprotein</keyword>
<evidence type="ECO:0000256" key="5">
    <source>
        <dbReference type="ARBA" id="ARBA00023274"/>
    </source>
</evidence>
<comment type="similarity">
    <text evidence="2">Belongs to the universal ribosomal protein uS3 family.</text>
</comment>
<gene>
    <name evidence="7" type="primary">orf293</name>
</gene>
<reference evidence="7" key="1">
    <citation type="submission" date="2024-07" db="EMBL/GenBank/DDBJ databases">
        <title>Mitochondrial DNA of the basidiomycete Jaminaea pallidilutea.</title>
        <authorList>
            <person name="Brejova B."/>
            <person name="Hodorova V."/>
            <person name="Nosek J."/>
        </authorList>
    </citation>
    <scope>NUCLEOTIDE SEQUENCE</scope>
</reference>
<sequence length="293" mass="34477">MNNILIKSYIGNINTISGFSDKHQFISDNSINKMSTNLIEAYFNFKYSNKCIISKPIYNNSTNKVEIQLFYYYTNESRIVKKLRRRYYQSINKYSKKRSRIWSKQTINIANNIRSYFGNDIINMIAKNINKTLLKKHIKVLVIILENMYNKKVIIKINRIHYPYLNAQILSKYLSYCQYSNHFLHFSKTIIQYPRYYAVTIPASIAGIKISLQGRLITQKVVPRKTTNIKIVGKFKKKIKHSNTTLAKIEKNKISSNNKFTICRGQSYFKNQLGVFTIKVEIAQRVNKKIIFT</sequence>
<dbReference type="GO" id="GO:1990904">
    <property type="term" value="C:ribonucleoprotein complex"/>
    <property type="evidence" value="ECO:0007669"/>
    <property type="project" value="UniProtKB-KW"/>
</dbReference>
<dbReference type="GO" id="GO:0006412">
    <property type="term" value="P:translation"/>
    <property type="evidence" value="ECO:0007669"/>
    <property type="project" value="InterPro"/>
</dbReference>
<evidence type="ECO:0000256" key="6">
    <source>
        <dbReference type="ARBA" id="ARBA00035157"/>
    </source>
</evidence>
<evidence type="ECO:0000256" key="3">
    <source>
        <dbReference type="ARBA" id="ARBA00022980"/>
    </source>
</evidence>
<dbReference type="Pfam" id="PF05316">
    <property type="entry name" value="VAR1"/>
    <property type="match status" value="1"/>
</dbReference>
<keyword evidence="3" id="KW-0689">Ribosomal protein</keyword>
<comment type="subcellular location">
    <subcellularLocation>
        <location evidence="1">Mitochondrion</location>
    </subcellularLocation>
</comment>
<evidence type="ECO:0000256" key="2">
    <source>
        <dbReference type="ARBA" id="ARBA00010761"/>
    </source>
</evidence>
<proteinExistence type="inferred from homology"/>